<dbReference type="InterPro" id="IPR039424">
    <property type="entry name" value="SBP_5"/>
</dbReference>
<evidence type="ECO:0000313" key="4">
    <source>
        <dbReference type="EMBL" id="OGG96841.1"/>
    </source>
</evidence>
<dbReference type="PANTHER" id="PTHR30290:SF64">
    <property type="entry name" value="ABC TRANSPORTER PERIPLASMIC BINDING PROTEIN"/>
    <property type="match status" value="1"/>
</dbReference>
<protein>
    <recommendedName>
        <fullName evidence="3">Solute-binding protein family 5 domain-containing protein</fullName>
    </recommendedName>
</protein>
<evidence type="ECO:0000259" key="3">
    <source>
        <dbReference type="Pfam" id="PF00496"/>
    </source>
</evidence>
<dbReference type="Gene3D" id="3.40.190.10">
    <property type="entry name" value="Periplasmic binding protein-like II"/>
    <property type="match status" value="1"/>
</dbReference>
<dbReference type="InterPro" id="IPR000914">
    <property type="entry name" value="SBP_5_dom"/>
</dbReference>
<feature type="region of interest" description="Disordered" evidence="2">
    <location>
        <begin position="578"/>
        <end position="600"/>
    </location>
</feature>
<feature type="domain" description="Solute-binding protein family 5" evidence="3">
    <location>
        <begin position="105"/>
        <end position="481"/>
    </location>
</feature>
<evidence type="ECO:0000256" key="1">
    <source>
        <dbReference type="ARBA" id="ARBA00022729"/>
    </source>
</evidence>
<proteinExistence type="predicted"/>
<gene>
    <name evidence="4" type="ORF">A2527_00230</name>
</gene>
<organism evidence="4 5">
    <name type="scientific">Candidatus Lambdaproteobacteria bacterium RIFOXYD2_FULL_50_16</name>
    <dbReference type="NCBI Taxonomy" id="1817772"/>
    <lineage>
        <taxon>Bacteria</taxon>
        <taxon>Pseudomonadati</taxon>
        <taxon>Pseudomonadota</taxon>
        <taxon>Candidatus Lambdaproteobacteria</taxon>
    </lineage>
</organism>
<dbReference type="Gene3D" id="3.10.105.10">
    <property type="entry name" value="Dipeptide-binding Protein, Domain 3"/>
    <property type="match status" value="1"/>
</dbReference>
<dbReference type="PIRSF" id="PIRSF002741">
    <property type="entry name" value="MppA"/>
    <property type="match status" value="1"/>
</dbReference>
<dbReference type="PANTHER" id="PTHR30290">
    <property type="entry name" value="PERIPLASMIC BINDING COMPONENT OF ABC TRANSPORTER"/>
    <property type="match status" value="1"/>
</dbReference>
<dbReference type="SUPFAM" id="SSF53850">
    <property type="entry name" value="Periplasmic binding protein-like II"/>
    <property type="match status" value="1"/>
</dbReference>
<name>A0A1F6GFE3_9PROT</name>
<dbReference type="GO" id="GO:1904680">
    <property type="term" value="F:peptide transmembrane transporter activity"/>
    <property type="evidence" value="ECO:0007669"/>
    <property type="project" value="TreeGrafter"/>
</dbReference>
<dbReference type="InterPro" id="IPR030678">
    <property type="entry name" value="Peptide/Ni-bd"/>
</dbReference>
<keyword evidence="1" id="KW-0732">Signal</keyword>
<dbReference type="CDD" id="cd08497">
    <property type="entry name" value="MbnE-like"/>
    <property type="match status" value="1"/>
</dbReference>
<dbReference type="GO" id="GO:0043190">
    <property type="term" value="C:ATP-binding cassette (ABC) transporter complex"/>
    <property type="evidence" value="ECO:0007669"/>
    <property type="project" value="InterPro"/>
</dbReference>
<dbReference type="GO" id="GO:0015833">
    <property type="term" value="P:peptide transport"/>
    <property type="evidence" value="ECO:0007669"/>
    <property type="project" value="TreeGrafter"/>
</dbReference>
<reference evidence="4 5" key="1">
    <citation type="journal article" date="2016" name="Nat. Commun.">
        <title>Thousands of microbial genomes shed light on interconnected biogeochemical processes in an aquifer system.</title>
        <authorList>
            <person name="Anantharaman K."/>
            <person name="Brown C.T."/>
            <person name="Hug L.A."/>
            <person name="Sharon I."/>
            <person name="Castelle C.J."/>
            <person name="Probst A.J."/>
            <person name="Thomas B.C."/>
            <person name="Singh A."/>
            <person name="Wilkins M.J."/>
            <person name="Karaoz U."/>
            <person name="Brodie E.L."/>
            <person name="Williams K.H."/>
            <person name="Hubbard S.S."/>
            <person name="Banfield J.F."/>
        </authorList>
    </citation>
    <scope>NUCLEOTIDE SEQUENCE [LARGE SCALE GENOMIC DNA]</scope>
</reference>
<accession>A0A1F6GFE3</accession>
<dbReference type="GO" id="GO:0042884">
    <property type="term" value="P:microcin transport"/>
    <property type="evidence" value="ECO:0007669"/>
    <property type="project" value="TreeGrafter"/>
</dbReference>
<dbReference type="STRING" id="1817772.A2527_00230"/>
<evidence type="ECO:0000313" key="5">
    <source>
        <dbReference type="Proteomes" id="UP000178449"/>
    </source>
</evidence>
<comment type="caution">
    <text evidence="4">The sequence shown here is derived from an EMBL/GenBank/DDBJ whole genome shotgun (WGS) entry which is preliminary data.</text>
</comment>
<dbReference type="GO" id="GO:0030288">
    <property type="term" value="C:outer membrane-bounded periplasmic space"/>
    <property type="evidence" value="ECO:0007669"/>
    <property type="project" value="TreeGrafter"/>
</dbReference>
<dbReference type="EMBL" id="MFNE01000008">
    <property type="protein sequence ID" value="OGG96841.1"/>
    <property type="molecule type" value="Genomic_DNA"/>
</dbReference>
<dbReference type="Pfam" id="PF00496">
    <property type="entry name" value="SBP_bac_5"/>
    <property type="match status" value="1"/>
</dbReference>
<dbReference type="Proteomes" id="UP000178449">
    <property type="component" value="Unassembled WGS sequence"/>
</dbReference>
<evidence type="ECO:0000256" key="2">
    <source>
        <dbReference type="SAM" id="MobiDB-lite"/>
    </source>
</evidence>
<dbReference type="AlphaFoldDB" id="A0A1F6GFE3"/>
<sequence length="600" mass="69328">MIAPNLLRKLVMRFLIALALLAVLPTYFLGAQPLPDGLVWENGGEQPTFASPDAKRGGTYHAAIQTFPLTFRLYGPNSNSGAFVSFNREFGMMGLTRLHPNTRALIPNLATEWAVLKDNQTVYYRLDPDARWSDGKPITADDFLFAFDFLQSKDIEAPFYNQYIRDHYQSVEKIDDHTIKIVAKKPSWRILYEMDLDPMPRHAIKLDKNWVKKTNWQPLVTATPYVLNDFQKGKSVTFERLKDWWGDKKARFQGQYNFDKVEIRVVRTEEVEFEQFKKGTFEMYGVTDSTRWVKQTDFEGIQKGWVNKQKIYIDTPAGIRGLMMNLKDPILSDIKVRQALAYSLDFESINEKFLYGLDQRQHNFFDTYAPYKNPQTKTYPFDLKKADQLLDEAGWTGPKSPEGIRTKGGQPLRIVASTGSQAWLKYLSFYKETAKKAGIDLDIKLLDGAALYKSFDERSYMALILVYSGGQFPDPRQFLHSENAIKGTNNLFQFADPKVDQLIETFEYDLDEKKRVQAIYQIEGVVHQQALLIPFWRSDHSRLLWWRYLKGPQGFTTKTGMELSLLWIDETEKKATEAAMKSSKSFPRLPEEADPFGLKR</sequence>